<dbReference type="EMBL" id="UGHX01000001">
    <property type="protein sequence ID" value="STP10317.1"/>
    <property type="molecule type" value="Genomic_DNA"/>
</dbReference>
<name>A0A377JR08_9HELI</name>
<dbReference type="Proteomes" id="UP000255103">
    <property type="component" value="Unassembled WGS sequence"/>
</dbReference>
<gene>
    <name evidence="2" type="ORF">NCTC12219_00171</name>
</gene>
<protein>
    <submittedName>
        <fullName evidence="2">ATP dependent nuclease</fullName>
    </submittedName>
</protein>
<proteinExistence type="predicted"/>
<dbReference type="SUPFAM" id="SSF48452">
    <property type="entry name" value="TPR-like"/>
    <property type="match status" value="2"/>
</dbReference>
<organism evidence="2 3">
    <name type="scientific">Helicobacter cinaedi</name>
    <dbReference type="NCBI Taxonomy" id="213"/>
    <lineage>
        <taxon>Bacteria</taxon>
        <taxon>Pseudomonadati</taxon>
        <taxon>Campylobacterota</taxon>
        <taxon>Epsilonproteobacteria</taxon>
        <taxon>Campylobacterales</taxon>
        <taxon>Helicobacteraceae</taxon>
        <taxon>Helicobacter</taxon>
    </lineage>
</organism>
<feature type="chain" id="PRO_5016714775" evidence="1">
    <location>
        <begin position="20"/>
        <end position="430"/>
    </location>
</feature>
<reference evidence="2 3" key="1">
    <citation type="submission" date="2018-06" db="EMBL/GenBank/DDBJ databases">
        <authorList>
            <consortium name="Pathogen Informatics"/>
            <person name="Doyle S."/>
        </authorList>
    </citation>
    <scope>NUCLEOTIDE SEQUENCE [LARGE SCALE GENOMIC DNA]</scope>
    <source>
        <strain evidence="2 3">NCTC12219</strain>
    </source>
</reference>
<evidence type="ECO:0000313" key="2">
    <source>
        <dbReference type="EMBL" id="STP10317.1"/>
    </source>
</evidence>
<accession>A0A377JR08</accession>
<dbReference type="Gene3D" id="1.25.40.10">
    <property type="entry name" value="Tetratricopeptide repeat domain"/>
    <property type="match status" value="2"/>
</dbReference>
<keyword evidence="1" id="KW-0732">Signal</keyword>
<evidence type="ECO:0000256" key="1">
    <source>
        <dbReference type="SAM" id="SignalP"/>
    </source>
</evidence>
<dbReference type="AlphaFoldDB" id="A0A377JR08"/>
<evidence type="ECO:0000313" key="3">
    <source>
        <dbReference type="Proteomes" id="UP000255103"/>
    </source>
</evidence>
<dbReference type="InterPro" id="IPR011990">
    <property type="entry name" value="TPR-like_helical_dom_sf"/>
</dbReference>
<feature type="signal peptide" evidence="1">
    <location>
        <begin position="1"/>
        <end position="19"/>
    </location>
</feature>
<dbReference type="RefSeq" id="WP_115721221.1">
    <property type="nucleotide sequence ID" value="NZ_UGHX01000001.1"/>
</dbReference>
<sequence length="430" mass="49490">MKILRVFALCFIMIGSCYGAFDEDSYLFEAIEYEAQKEFDKARDLYLVLYEETKKLEYFKEAIILSSTLNNPHATLDFANEYVAKGGQKDLIIHKIFLDSYLKLGMTQEALQEAKIIAKSENSALLNDILGSLYATLGDFKNALIHFESAYNESKAQEVLQKIVAVYLSQSQQEKALKLLDSHIENYGCFGSFCKFSIEVYGKFNKIAKIENVFEKSFQAQPTIENAQNLILIYAHQKKFKQASQIATQFPFKPEILLELYIAQQDYKNAAKQAKYAYDENKNPYFLALEQIYTFESGNKKDKKAIANIAQNLKNAINLMQMPDTNTPKDERIDSALQNSQNAELGFLFNFLGYLMIDYELNVKEGVEYVKKALEISPRNPAYLDSLAWGYYKLKDCKNAKETFKLIPQEDIKKEQELIEHKAFIDKCQH</sequence>
<dbReference type="PROSITE" id="PS51257">
    <property type="entry name" value="PROKAR_LIPOPROTEIN"/>
    <property type="match status" value="1"/>
</dbReference>